<dbReference type="RefSeq" id="WP_109415601.1">
    <property type="nucleotide sequence ID" value="NZ_QEAS01000007.1"/>
</dbReference>
<accession>A0A2U2PH51</accession>
<protein>
    <submittedName>
        <fullName evidence="2">Alkaline phosphatase family protein</fullName>
    </submittedName>
</protein>
<dbReference type="InterPro" id="IPR017850">
    <property type="entry name" value="Alkaline_phosphatase_core_sf"/>
</dbReference>
<dbReference type="OrthoDB" id="9779418at2"/>
<dbReference type="CDD" id="cd16018">
    <property type="entry name" value="Enpp"/>
    <property type="match status" value="1"/>
</dbReference>
<keyword evidence="1" id="KW-0732">Signal</keyword>
<dbReference type="AlphaFoldDB" id="A0A2U2PH51"/>
<dbReference type="Proteomes" id="UP000245647">
    <property type="component" value="Unassembled WGS sequence"/>
</dbReference>
<sequence>MRVFTVTIYSLIFYGFTLSSAFAQTDTTQRIEPGRRNSQGQQQKPYVILISADGFRYDFATKYNATFLQSMKKKGVSSPYMQPSFPSLTFPNHYTLVTGLYPSHHGLIGNSFQDPENKEWYSKSKKEAVTAGKWYGGTPLWVLAEQQQMVSASFYWAGSEADIKGLRPTYWYPYNEKISMDRRIATVVKWLKLPEEQRPHLITFYLPEVDNAGHDFGPDSKEVEDAVSVVDSAVRKLTEEVAKTGLPVNFIFVSDHGLTKVNNENPIKISEIPADTTKYTISGSGTMVEVFVKNKGDVNAVYDKLKHNAMGYKVYTKYNTPSYWHFSTNDDVFGRIADILLEPQCPEYFSDKKAKPGAHGYDPVKVKDMRAIFIAWGPAFKSSLKIRAFENVHIYPLIVRILGLNMSEEIDGRRSVLENTLNARVN</sequence>
<dbReference type="PANTHER" id="PTHR10151:SF120">
    <property type="entry name" value="BIS(5'-ADENOSYL)-TRIPHOSPHATASE"/>
    <property type="match status" value="1"/>
</dbReference>
<gene>
    <name evidence="2" type="ORF">DDR33_09795</name>
</gene>
<feature type="chain" id="PRO_5015477046" evidence="1">
    <location>
        <begin position="24"/>
        <end position="426"/>
    </location>
</feature>
<dbReference type="Pfam" id="PF01663">
    <property type="entry name" value="Phosphodiest"/>
    <property type="match status" value="1"/>
</dbReference>
<comment type="caution">
    <text evidence="2">The sequence shown here is derived from an EMBL/GenBank/DDBJ whole genome shotgun (WGS) entry which is preliminary data.</text>
</comment>
<name>A0A2U2PH51_9SPHI</name>
<dbReference type="SUPFAM" id="SSF53649">
    <property type="entry name" value="Alkaline phosphatase-like"/>
    <property type="match status" value="1"/>
</dbReference>
<evidence type="ECO:0000313" key="2">
    <source>
        <dbReference type="EMBL" id="PWG80745.1"/>
    </source>
</evidence>
<dbReference type="InterPro" id="IPR002591">
    <property type="entry name" value="Phosphodiest/P_Trfase"/>
</dbReference>
<keyword evidence="3" id="KW-1185">Reference proteome</keyword>
<feature type="signal peptide" evidence="1">
    <location>
        <begin position="1"/>
        <end position="23"/>
    </location>
</feature>
<dbReference type="Gene3D" id="3.40.720.10">
    <property type="entry name" value="Alkaline Phosphatase, subunit A"/>
    <property type="match status" value="1"/>
</dbReference>
<dbReference type="GO" id="GO:0016787">
    <property type="term" value="F:hydrolase activity"/>
    <property type="evidence" value="ECO:0007669"/>
    <property type="project" value="UniProtKB-ARBA"/>
</dbReference>
<organism evidence="2 3">
    <name type="scientific">Pararcticibacter amylolyticus</name>
    <dbReference type="NCBI Taxonomy" id="2173175"/>
    <lineage>
        <taxon>Bacteria</taxon>
        <taxon>Pseudomonadati</taxon>
        <taxon>Bacteroidota</taxon>
        <taxon>Sphingobacteriia</taxon>
        <taxon>Sphingobacteriales</taxon>
        <taxon>Sphingobacteriaceae</taxon>
        <taxon>Pararcticibacter</taxon>
    </lineage>
</organism>
<dbReference type="EMBL" id="QEAS01000007">
    <property type="protein sequence ID" value="PWG80745.1"/>
    <property type="molecule type" value="Genomic_DNA"/>
</dbReference>
<dbReference type="Gene3D" id="3.30.1360.180">
    <property type="match status" value="1"/>
</dbReference>
<reference evidence="2 3" key="1">
    <citation type="submission" date="2018-04" db="EMBL/GenBank/DDBJ databases">
        <title>Pedobacter chongqingensis sp. nov., isolated from a rottenly hemp rope.</title>
        <authorList>
            <person name="Cai Y."/>
        </authorList>
    </citation>
    <scope>NUCLEOTIDE SEQUENCE [LARGE SCALE GENOMIC DNA]</scope>
    <source>
        <strain evidence="2 3">FJ4-8</strain>
    </source>
</reference>
<dbReference type="PANTHER" id="PTHR10151">
    <property type="entry name" value="ECTONUCLEOTIDE PYROPHOSPHATASE/PHOSPHODIESTERASE"/>
    <property type="match status" value="1"/>
</dbReference>
<evidence type="ECO:0000256" key="1">
    <source>
        <dbReference type="SAM" id="SignalP"/>
    </source>
</evidence>
<evidence type="ECO:0000313" key="3">
    <source>
        <dbReference type="Proteomes" id="UP000245647"/>
    </source>
</evidence>
<proteinExistence type="predicted"/>